<sequence length="385" mass="41206">MGLRALFLDFEEARARAKSFLPRALFEYIDRGTEGEQALVALRSGFDARRVVPHVLRPVSQIDLSARYLGDQRRSPLIIAPTALAGLVRFDGEVLMARAAAAAQVPFVVSTQSSTSIEAIAGQVPQAELWFQLYVWRDRTQTWKLLDRIARCGVETLLLTVDTPGSPKKVHNARNGFGVPLKPSLTLSLDLALHPRWTVGVMGRYLAQGGLPSYGHYPGSVAKAVTAAIRDERFALDMVLDNAFIAELRRRWSGRLLLKGILSAGDAVQAFEEGCDGIVVSSHGGRNHDSAAQPLEVLPGIRRAVGTSATILADSGVQRGSDAAKLLAAGADAVLLGRAPLYGLAADGEGGVVTMLDQLAEELRAFMAFTGAPDLGALSSCQWVG</sequence>
<proteinExistence type="inferred from homology"/>
<comment type="caution">
    <text evidence="7">The sequence shown here is derived from an EMBL/GenBank/DDBJ whole genome shotgun (WGS) entry which is preliminary data.</text>
</comment>
<dbReference type="InterPro" id="IPR012133">
    <property type="entry name" value="Alpha-hydoxy_acid_DH_FMN"/>
</dbReference>
<keyword evidence="3" id="KW-0288">FMN</keyword>
<evidence type="ECO:0000256" key="5">
    <source>
        <dbReference type="ARBA" id="ARBA00024042"/>
    </source>
</evidence>
<dbReference type="SUPFAM" id="SSF51395">
    <property type="entry name" value="FMN-linked oxidoreductases"/>
    <property type="match status" value="1"/>
</dbReference>
<dbReference type="InterPro" id="IPR037396">
    <property type="entry name" value="FMN_HAD"/>
</dbReference>
<protein>
    <submittedName>
        <fullName evidence="7">Alpha-hydroxy-acid oxidizing protein</fullName>
    </submittedName>
</protein>
<dbReference type="Pfam" id="PF01070">
    <property type="entry name" value="FMN_dh"/>
    <property type="match status" value="1"/>
</dbReference>
<dbReference type="InterPro" id="IPR013785">
    <property type="entry name" value="Aldolase_TIM"/>
</dbReference>
<name>A0ABW5CL50_9HYPH</name>
<dbReference type="InterPro" id="IPR000262">
    <property type="entry name" value="FMN-dep_DH"/>
</dbReference>
<evidence type="ECO:0000313" key="7">
    <source>
        <dbReference type="EMBL" id="MFD2237960.1"/>
    </source>
</evidence>
<evidence type="ECO:0000256" key="2">
    <source>
        <dbReference type="ARBA" id="ARBA00022630"/>
    </source>
</evidence>
<evidence type="ECO:0000256" key="3">
    <source>
        <dbReference type="ARBA" id="ARBA00022643"/>
    </source>
</evidence>
<comment type="similarity">
    <text evidence="5">Belongs to the FMN-dependent alpha-hydroxy acid dehydrogenase family.</text>
</comment>
<evidence type="ECO:0000313" key="8">
    <source>
        <dbReference type="Proteomes" id="UP001597371"/>
    </source>
</evidence>
<dbReference type="EMBL" id="JBHUIJ010000013">
    <property type="protein sequence ID" value="MFD2237960.1"/>
    <property type="molecule type" value="Genomic_DNA"/>
</dbReference>
<feature type="domain" description="FMN hydroxy acid dehydrogenase" evidence="6">
    <location>
        <begin position="2"/>
        <end position="385"/>
    </location>
</feature>
<dbReference type="PIRSF" id="PIRSF000138">
    <property type="entry name" value="Al-hdrx_acd_dh"/>
    <property type="match status" value="1"/>
</dbReference>
<evidence type="ECO:0000256" key="4">
    <source>
        <dbReference type="ARBA" id="ARBA00023002"/>
    </source>
</evidence>
<keyword evidence="8" id="KW-1185">Reference proteome</keyword>
<dbReference type="Gene3D" id="3.20.20.70">
    <property type="entry name" value="Aldolase class I"/>
    <property type="match status" value="1"/>
</dbReference>
<accession>A0ABW5CL50</accession>
<reference evidence="8" key="1">
    <citation type="journal article" date="2019" name="Int. J. Syst. Evol. Microbiol.">
        <title>The Global Catalogue of Microorganisms (GCM) 10K type strain sequencing project: providing services to taxonomists for standard genome sequencing and annotation.</title>
        <authorList>
            <consortium name="The Broad Institute Genomics Platform"/>
            <consortium name="The Broad Institute Genome Sequencing Center for Infectious Disease"/>
            <person name="Wu L."/>
            <person name="Ma J."/>
        </authorList>
    </citation>
    <scope>NUCLEOTIDE SEQUENCE [LARGE SCALE GENOMIC DNA]</scope>
    <source>
        <strain evidence="8">ZS-35-S2</strain>
    </source>
</reference>
<organism evidence="7 8">
    <name type="scientific">Aureimonas populi</name>
    <dbReference type="NCBI Taxonomy" id="1701758"/>
    <lineage>
        <taxon>Bacteria</taxon>
        <taxon>Pseudomonadati</taxon>
        <taxon>Pseudomonadota</taxon>
        <taxon>Alphaproteobacteria</taxon>
        <taxon>Hyphomicrobiales</taxon>
        <taxon>Aurantimonadaceae</taxon>
        <taxon>Aureimonas</taxon>
    </lineage>
</organism>
<dbReference type="PROSITE" id="PS51349">
    <property type="entry name" value="FMN_HYDROXY_ACID_DH_2"/>
    <property type="match status" value="1"/>
</dbReference>
<comment type="cofactor">
    <cofactor evidence="1">
        <name>FMN</name>
        <dbReference type="ChEBI" id="CHEBI:58210"/>
    </cofactor>
</comment>
<dbReference type="PANTHER" id="PTHR10578:SF107">
    <property type="entry name" value="2-HYDROXYACID OXIDASE 1"/>
    <property type="match status" value="1"/>
</dbReference>
<dbReference type="Proteomes" id="UP001597371">
    <property type="component" value="Unassembled WGS sequence"/>
</dbReference>
<keyword evidence="2" id="KW-0285">Flavoprotein</keyword>
<dbReference type="RefSeq" id="WP_209739329.1">
    <property type="nucleotide sequence ID" value="NZ_CP072611.1"/>
</dbReference>
<gene>
    <name evidence="7" type="ORF">ACFSKQ_10870</name>
</gene>
<keyword evidence="4" id="KW-0560">Oxidoreductase</keyword>
<evidence type="ECO:0000256" key="1">
    <source>
        <dbReference type="ARBA" id="ARBA00001917"/>
    </source>
</evidence>
<dbReference type="PANTHER" id="PTHR10578">
    <property type="entry name" value="S -2-HYDROXY-ACID OXIDASE-RELATED"/>
    <property type="match status" value="1"/>
</dbReference>
<dbReference type="CDD" id="cd02809">
    <property type="entry name" value="alpha_hydroxyacid_oxid_FMN"/>
    <property type="match status" value="1"/>
</dbReference>
<evidence type="ECO:0000259" key="6">
    <source>
        <dbReference type="PROSITE" id="PS51349"/>
    </source>
</evidence>